<proteinExistence type="predicted"/>
<dbReference type="Proteomes" id="UP000737171">
    <property type="component" value="Unassembled WGS sequence"/>
</dbReference>
<accession>A0ABX2ECM0</accession>
<dbReference type="Pfam" id="PF04264">
    <property type="entry name" value="YceI"/>
    <property type="match status" value="1"/>
</dbReference>
<reference evidence="3 4" key="1">
    <citation type="submission" date="2020-05" db="EMBL/GenBank/DDBJ databases">
        <title>Aquincola sp. isolate from soil.</title>
        <authorList>
            <person name="Han J."/>
            <person name="Kim D.-U."/>
        </authorList>
    </citation>
    <scope>NUCLEOTIDE SEQUENCE [LARGE SCALE GENOMIC DNA]</scope>
    <source>
        <strain evidence="3 4">S2</strain>
    </source>
</reference>
<evidence type="ECO:0000313" key="4">
    <source>
        <dbReference type="Proteomes" id="UP000737171"/>
    </source>
</evidence>
<keyword evidence="1" id="KW-0732">Signal</keyword>
<organism evidence="3 4">
    <name type="scientific">Pseudaquabacterium terrae</name>
    <dbReference type="NCBI Taxonomy" id="2732868"/>
    <lineage>
        <taxon>Bacteria</taxon>
        <taxon>Pseudomonadati</taxon>
        <taxon>Pseudomonadota</taxon>
        <taxon>Betaproteobacteria</taxon>
        <taxon>Burkholderiales</taxon>
        <taxon>Sphaerotilaceae</taxon>
        <taxon>Pseudaquabacterium</taxon>
    </lineage>
</organism>
<dbReference type="Gene3D" id="2.40.128.110">
    <property type="entry name" value="Lipid/polyisoprenoid-binding, YceI-like"/>
    <property type="match status" value="1"/>
</dbReference>
<feature type="chain" id="PRO_5046129062" evidence="1">
    <location>
        <begin position="21"/>
        <end position="190"/>
    </location>
</feature>
<evidence type="ECO:0000313" key="3">
    <source>
        <dbReference type="EMBL" id="NRF66363.1"/>
    </source>
</evidence>
<feature type="domain" description="Lipid/polyisoprenoid-binding YceI-like" evidence="2">
    <location>
        <begin position="24"/>
        <end position="188"/>
    </location>
</feature>
<dbReference type="SMART" id="SM00867">
    <property type="entry name" value="YceI"/>
    <property type="match status" value="1"/>
</dbReference>
<gene>
    <name evidence="3" type="ORF">HLB44_05135</name>
</gene>
<name>A0ABX2ECM0_9BURK</name>
<protein>
    <submittedName>
        <fullName evidence="3">YceI family protein</fullName>
    </submittedName>
</protein>
<evidence type="ECO:0000256" key="1">
    <source>
        <dbReference type="SAM" id="SignalP"/>
    </source>
</evidence>
<keyword evidence="4" id="KW-1185">Reference proteome</keyword>
<feature type="signal peptide" evidence="1">
    <location>
        <begin position="1"/>
        <end position="20"/>
    </location>
</feature>
<dbReference type="PANTHER" id="PTHR34406:SF2">
    <property type="entry name" value="PERIPLASMIC PROTEIN"/>
    <property type="match status" value="1"/>
</dbReference>
<evidence type="ECO:0000259" key="2">
    <source>
        <dbReference type="SMART" id="SM00867"/>
    </source>
</evidence>
<dbReference type="PANTHER" id="PTHR34406">
    <property type="entry name" value="PROTEIN YCEI"/>
    <property type="match status" value="1"/>
</dbReference>
<dbReference type="EMBL" id="JABRWJ010000002">
    <property type="protein sequence ID" value="NRF66363.1"/>
    <property type="molecule type" value="Genomic_DNA"/>
</dbReference>
<dbReference type="InterPro" id="IPR036761">
    <property type="entry name" value="TTHA0802/YceI-like_sf"/>
</dbReference>
<comment type="caution">
    <text evidence="3">The sequence shown here is derived from an EMBL/GenBank/DDBJ whole genome shotgun (WGS) entry which is preliminary data.</text>
</comment>
<dbReference type="RefSeq" id="WP_173121362.1">
    <property type="nucleotide sequence ID" value="NZ_JABRWJ010000002.1"/>
</dbReference>
<dbReference type="InterPro" id="IPR007372">
    <property type="entry name" value="Lipid/polyisoprenoid-bd_YceI"/>
</dbReference>
<sequence>MKPAAALLFTLAAASGAATAAPQDFRLDPTHSFVHFELLHFGASTLRGRFGPLEGTLSFDRAERRGRVQVVVDTPKVSTGLAVLDARLREADMLSVEAHPQAFFVAERFDIDAQGQVTAVRGEFTLRGVGQPLELKAQRFRCYTSPLFKREVCGGDFEARFNRSAFGITHSLPFVGDSVRLLVQVEAIAQ</sequence>
<dbReference type="SUPFAM" id="SSF101874">
    <property type="entry name" value="YceI-like"/>
    <property type="match status" value="1"/>
</dbReference>